<dbReference type="AlphaFoldDB" id="A0AAE3QL22"/>
<organism evidence="2 3">
    <name type="scientific">Xanthocytophaga flava</name>
    <dbReference type="NCBI Taxonomy" id="3048013"/>
    <lineage>
        <taxon>Bacteria</taxon>
        <taxon>Pseudomonadati</taxon>
        <taxon>Bacteroidota</taxon>
        <taxon>Cytophagia</taxon>
        <taxon>Cytophagales</taxon>
        <taxon>Rhodocytophagaceae</taxon>
        <taxon>Xanthocytophaga</taxon>
    </lineage>
</organism>
<dbReference type="EMBL" id="JASJOS010000001">
    <property type="protein sequence ID" value="MDJ1479050.1"/>
    <property type="molecule type" value="Genomic_DNA"/>
</dbReference>
<dbReference type="Gene3D" id="3.30.420.40">
    <property type="match status" value="2"/>
</dbReference>
<dbReference type="PANTHER" id="PTHR18964:SF149">
    <property type="entry name" value="BIFUNCTIONAL UDP-N-ACETYLGLUCOSAMINE 2-EPIMERASE_N-ACETYLMANNOSAMINE KINASE"/>
    <property type="match status" value="1"/>
</dbReference>
<dbReference type="CDD" id="cd23763">
    <property type="entry name" value="ASKHA_ATPase_ROK"/>
    <property type="match status" value="1"/>
</dbReference>
<accession>A0AAE3QL22</accession>
<gene>
    <name evidence="2" type="ORF">QNI16_01065</name>
</gene>
<reference evidence="2" key="1">
    <citation type="submission" date="2023-05" db="EMBL/GenBank/DDBJ databases">
        <authorList>
            <person name="Zhang X."/>
        </authorList>
    </citation>
    <scope>NUCLEOTIDE SEQUENCE</scope>
    <source>
        <strain evidence="2">YF14B1</strain>
    </source>
</reference>
<name>A0AAE3QL22_9BACT</name>
<comment type="caution">
    <text evidence="2">The sequence shown here is derived from an EMBL/GenBank/DDBJ whole genome shotgun (WGS) entry which is preliminary data.</text>
</comment>
<dbReference type="Proteomes" id="UP001241110">
    <property type="component" value="Unassembled WGS sequence"/>
</dbReference>
<dbReference type="SUPFAM" id="SSF53067">
    <property type="entry name" value="Actin-like ATPase domain"/>
    <property type="match status" value="1"/>
</dbReference>
<dbReference type="Pfam" id="PF00480">
    <property type="entry name" value="ROK"/>
    <property type="match status" value="1"/>
</dbReference>
<dbReference type="InterPro" id="IPR043129">
    <property type="entry name" value="ATPase_NBD"/>
</dbReference>
<dbReference type="PANTHER" id="PTHR18964">
    <property type="entry name" value="ROK (REPRESSOR, ORF, KINASE) FAMILY"/>
    <property type="match status" value="1"/>
</dbReference>
<evidence type="ECO:0000256" key="1">
    <source>
        <dbReference type="ARBA" id="ARBA00006479"/>
    </source>
</evidence>
<protein>
    <submittedName>
        <fullName evidence="2">ROK family protein</fullName>
    </submittedName>
</protein>
<evidence type="ECO:0000313" key="3">
    <source>
        <dbReference type="Proteomes" id="UP001241110"/>
    </source>
</evidence>
<comment type="similarity">
    <text evidence="1">Belongs to the ROK (NagC/XylR) family.</text>
</comment>
<proteinExistence type="inferred from homology"/>
<evidence type="ECO:0000313" key="2">
    <source>
        <dbReference type="EMBL" id="MDJ1479050.1"/>
    </source>
</evidence>
<dbReference type="InterPro" id="IPR000600">
    <property type="entry name" value="ROK"/>
</dbReference>
<sequence length="301" mass="32456">MEIFTGIDIGGSSVKFGLVESDGKLVEKKKVPVKELRASGVLSENILASIQEWIKDHPQVKEIGIGVPGMISRDRRSLVELANMPELNGLPIVELLEKANPGIAFYLENDANAAALGEYYFSGQQLPENFLLVTLGTGVGSGLIIDHKIFKGADGNGLELGHIVAGNGKSIEQNIGKVGFYAKAAELLKEHKGKSVLRDVAKIDDDVLLEAARDDDPVALKAFAYYGKYVGEALATAAYILDVKTFIIGGGVAKGYPFMQEQVLKSMQKFLTPYYLDKLDIRLAVLRNNAGILGAAALCFK</sequence>
<dbReference type="RefSeq" id="WP_313974920.1">
    <property type="nucleotide sequence ID" value="NZ_JASJOS010000001.1"/>
</dbReference>